<dbReference type="SUPFAM" id="SSF88723">
    <property type="entry name" value="PIN domain-like"/>
    <property type="match status" value="1"/>
</dbReference>
<keyword evidence="2" id="KW-1277">Toxin-antitoxin system</keyword>
<feature type="domain" description="PIN" evidence="8">
    <location>
        <begin position="25"/>
        <end position="113"/>
    </location>
</feature>
<organism evidence="9 10">
    <name type="scientific">Agitococcus lubricus</name>
    <dbReference type="NCBI Taxonomy" id="1077255"/>
    <lineage>
        <taxon>Bacteria</taxon>
        <taxon>Pseudomonadati</taxon>
        <taxon>Pseudomonadota</taxon>
        <taxon>Gammaproteobacteria</taxon>
        <taxon>Moraxellales</taxon>
        <taxon>Moraxellaceae</taxon>
        <taxon>Agitococcus</taxon>
    </lineage>
</organism>
<evidence type="ECO:0000259" key="8">
    <source>
        <dbReference type="Pfam" id="PF01850"/>
    </source>
</evidence>
<dbReference type="PANTHER" id="PTHR33653:SF1">
    <property type="entry name" value="RIBONUCLEASE VAPC2"/>
    <property type="match status" value="1"/>
</dbReference>
<accession>A0A2T5J3Y8</accession>
<dbReference type="EMBL" id="QAON01000001">
    <property type="protein sequence ID" value="PTQ91312.1"/>
    <property type="molecule type" value="Genomic_DNA"/>
</dbReference>
<reference evidence="9 10" key="1">
    <citation type="submission" date="2018-04" db="EMBL/GenBank/DDBJ databases">
        <title>Genomic Encyclopedia of Archaeal and Bacterial Type Strains, Phase II (KMG-II): from individual species to whole genera.</title>
        <authorList>
            <person name="Goeker M."/>
        </authorList>
    </citation>
    <scope>NUCLEOTIDE SEQUENCE [LARGE SCALE GENOMIC DNA]</scope>
    <source>
        <strain evidence="9 10">DSM 5822</strain>
    </source>
</reference>
<dbReference type="InterPro" id="IPR029060">
    <property type="entry name" value="PIN-like_dom_sf"/>
</dbReference>
<sequence>MLLLDIHVISELRKVNTGKADIHFAHWSKQLIISQLYISSITIMELEIGILQKSRHDIQQGKMLRHWFEQQVLPSFNGRIIAIDTSIALACARLHIPDQRAERDALIAATALTLVTRNVKDFVATGVVMINPWEG</sequence>
<evidence type="ECO:0000256" key="2">
    <source>
        <dbReference type="ARBA" id="ARBA00022649"/>
    </source>
</evidence>
<dbReference type="RefSeq" id="WP_107864325.1">
    <property type="nucleotide sequence ID" value="NZ_QAON01000001.1"/>
</dbReference>
<dbReference type="GO" id="GO:0004518">
    <property type="term" value="F:nuclease activity"/>
    <property type="evidence" value="ECO:0007669"/>
    <property type="project" value="UniProtKB-KW"/>
</dbReference>
<dbReference type="GO" id="GO:0046872">
    <property type="term" value="F:metal ion binding"/>
    <property type="evidence" value="ECO:0007669"/>
    <property type="project" value="UniProtKB-KW"/>
</dbReference>
<dbReference type="CDD" id="cd18746">
    <property type="entry name" value="PIN_VapC4-5_FitB-like"/>
    <property type="match status" value="1"/>
</dbReference>
<dbReference type="PANTHER" id="PTHR33653">
    <property type="entry name" value="RIBONUCLEASE VAPC2"/>
    <property type="match status" value="1"/>
</dbReference>
<evidence type="ECO:0000256" key="4">
    <source>
        <dbReference type="ARBA" id="ARBA00022723"/>
    </source>
</evidence>
<keyword evidence="3" id="KW-0540">Nuclease</keyword>
<dbReference type="Gene3D" id="3.40.50.1010">
    <property type="entry name" value="5'-nuclease"/>
    <property type="match status" value="1"/>
</dbReference>
<evidence type="ECO:0000313" key="9">
    <source>
        <dbReference type="EMBL" id="PTQ91312.1"/>
    </source>
</evidence>
<keyword evidence="6" id="KW-0460">Magnesium</keyword>
<evidence type="ECO:0000256" key="5">
    <source>
        <dbReference type="ARBA" id="ARBA00022801"/>
    </source>
</evidence>
<dbReference type="Proteomes" id="UP000244223">
    <property type="component" value="Unassembled WGS sequence"/>
</dbReference>
<dbReference type="OrthoDB" id="9804823at2"/>
<proteinExistence type="inferred from homology"/>
<evidence type="ECO:0000256" key="6">
    <source>
        <dbReference type="ARBA" id="ARBA00022842"/>
    </source>
</evidence>
<keyword evidence="5" id="KW-0378">Hydrolase</keyword>
<protein>
    <recommendedName>
        <fullName evidence="8">PIN domain-containing protein</fullName>
    </recommendedName>
</protein>
<keyword evidence="4" id="KW-0479">Metal-binding</keyword>
<name>A0A2T5J3Y8_9GAMM</name>
<comment type="cofactor">
    <cofactor evidence="1">
        <name>Mg(2+)</name>
        <dbReference type="ChEBI" id="CHEBI:18420"/>
    </cofactor>
</comment>
<evidence type="ECO:0000256" key="7">
    <source>
        <dbReference type="ARBA" id="ARBA00038093"/>
    </source>
</evidence>
<evidence type="ECO:0000256" key="3">
    <source>
        <dbReference type="ARBA" id="ARBA00022722"/>
    </source>
</evidence>
<comment type="similarity">
    <text evidence="7">Belongs to the PINc/VapC protein family.</text>
</comment>
<keyword evidence="10" id="KW-1185">Reference proteome</keyword>
<dbReference type="Pfam" id="PF01850">
    <property type="entry name" value="PIN"/>
    <property type="match status" value="1"/>
</dbReference>
<comment type="caution">
    <text evidence="9">The sequence shown here is derived from an EMBL/GenBank/DDBJ whole genome shotgun (WGS) entry which is preliminary data.</text>
</comment>
<evidence type="ECO:0000313" key="10">
    <source>
        <dbReference type="Proteomes" id="UP000244223"/>
    </source>
</evidence>
<dbReference type="AlphaFoldDB" id="A0A2T5J3Y8"/>
<evidence type="ECO:0000256" key="1">
    <source>
        <dbReference type="ARBA" id="ARBA00001946"/>
    </source>
</evidence>
<gene>
    <name evidence="9" type="ORF">C8N29_101385</name>
</gene>
<dbReference type="GO" id="GO:0016787">
    <property type="term" value="F:hydrolase activity"/>
    <property type="evidence" value="ECO:0007669"/>
    <property type="project" value="UniProtKB-KW"/>
</dbReference>
<dbReference type="InterPro" id="IPR050556">
    <property type="entry name" value="Type_II_TA_system_RNase"/>
</dbReference>
<dbReference type="InterPro" id="IPR002716">
    <property type="entry name" value="PIN_dom"/>
</dbReference>